<dbReference type="Proteomes" id="UP000258927">
    <property type="component" value="Chromosome"/>
</dbReference>
<evidence type="ECO:0000256" key="1">
    <source>
        <dbReference type="ARBA" id="ARBA00007768"/>
    </source>
</evidence>
<evidence type="ECO:0000313" key="3">
    <source>
        <dbReference type="EMBL" id="AVX05381.1"/>
    </source>
</evidence>
<dbReference type="KEGG" id="mmyr:MXMO3_02871"/>
<dbReference type="HAMAP" id="MF_00795">
    <property type="entry name" value="CutC"/>
    <property type="match status" value="1"/>
</dbReference>
<comment type="caution">
    <text evidence="2">Once thought to be involved in copper homeostasis, experiments in E.coli have shown this is not the case.</text>
</comment>
<reference evidence="3 4" key="1">
    <citation type="submission" date="2017-05" db="EMBL/GenBank/DDBJ databases">
        <title>Genome Analysis of Maritalea myrionectae HL2708#5.</title>
        <authorList>
            <consortium name="Cotde Inc.-PKNU"/>
            <person name="Jang D."/>
            <person name="Oh H.-M."/>
        </authorList>
    </citation>
    <scope>NUCLEOTIDE SEQUENCE [LARGE SCALE GENOMIC DNA]</scope>
    <source>
        <strain evidence="3 4">HL2708#5</strain>
    </source>
</reference>
<accession>A0A2R4MH44</accession>
<dbReference type="PANTHER" id="PTHR12598">
    <property type="entry name" value="COPPER HOMEOSTASIS PROTEIN CUTC"/>
    <property type="match status" value="1"/>
</dbReference>
<sequence length="247" mass="25991">MSKITFEICVDTPHGLKVAKQAGADRVELCSALAAGGLTPSRGLMRLAREIDMPAHVMIRPRDGDFCFSEDELKLMLDDIALAKSEKMQGVVLGATHADGTLDERTLKTLIDAANGMDLTLHRAFDVTPEPLSALETAIELGFDRILTSGQQTKASDGKDLLAEIVTAARGRIEIMPGSGVNAEVISHLAAAMPLTNIHASCAAPLPQSPDAAVKLGFAAAAGRRDASLKVAQKLALELSHFEGAAS</sequence>
<dbReference type="RefSeq" id="WP_117396293.1">
    <property type="nucleotide sequence ID" value="NZ_CP021330.1"/>
</dbReference>
<dbReference type="GO" id="GO:0005507">
    <property type="term" value="F:copper ion binding"/>
    <property type="evidence" value="ECO:0007669"/>
    <property type="project" value="TreeGrafter"/>
</dbReference>
<dbReference type="AlphaFoldDB" id="A0A2R4MH44"/>
<dbReference type="Gene3D" id="3.20.20.380">
    <property type="entry name" value="Copper homeostasis (CutC) domain"/>
    <property type="match status" value="1"/>
</dbReference>
<comment type="subcellular location">
    <subcellularLocation>
        <location evidence="2">Cytoplasm</location>
    </subcellularLocation>
</comment>
<dbReference type="EMBL" id="CP021330">
    <property type="protein sequence ID" value="AVX05381.1"/>
    <property type="molecule type" value="Genomic_DNA"/>
</dbReference>
<dbReference type="GO" id="GO:0005737">
    <property type="term" value="C:cytoplasm"/>
    <property type="evidence" value="ECO:0007669"/>
    <property type="project" value="UniProtKB-SubCell"/>
</dbReference>
<dbReference type="PANTHER" id="PTHR12598:SF0">
    <property type="entry name" value="COPPER HOMEOSTASIS PROTEIN CUTC HOMOLOG"/>
    <property type="match status" value="1"/>
</dbReference>
<dbReference type="SUPFAM" id="SSF110395">
    <property type="entry name" value="CutC-like"/>
    <property type="match status" value="1"/>
</dbReference>
<name>A0A2R4MH44_9HYPH</name>
<comment type="similarity">
    <text evidence="1 2">Belongs to the CutC family.</text>
</comment>
<keyword evidence="2" id="KW-0963">Cytoplasm</keyword>
<dbReference type="Pfam" id="PF03932">
    <property type="entry name" value="CutC"/>
    <property type="match status" value="1"/>
</dbReference>
<dbReference type="InterPro" id="IPR036822">
    <property type="entry name" value="CutC-like_dom_sf"/>
</dbReference>
<organism evidence="3 4">
    <name type="scientific">Maritalea myrionectae</name>
    <dbReference type="NCBI Taxonomy" id="454601"/>
    <lineage>
        <taxon>Bacteria</taxon>
        <taxon>Pseudomonadati</taxon>
        <taxon>Pseudomonadota</taxon>
        <taxon>Alphaproteobacteria</taxon>
        <taxon>Hyphomicrobiales</taxon>
        <taxon>Devosiaceae</taxon>
        <taxon>Maritalea</taxon>
    </lineage>
</organism>
<keyword evidence="4" id="KW-1185">Reference proteome</keyword>
<evidence type="ECO:0000313" key="4">
    <source>
        <dbReference type="Proteomes" id="UP000258927"/>
    </source>
</evidence>
<dbReference type="STRING" id="1122213.GCA_000423365_00505"/>
<evidence type="ECO:0000256" key="2">
    <source>
        <dbReference type="HAMAP-Rule" id="MF_00795"/>
    </source>
</evidence>
<proteinExistence type="inferred from homology"/>
<dbReference type="InterPro" id="IPR005627">
    <property type="entry name" value="CutC-like"/>
</dbReference>
<protein>
    <recommendedName>
        <fullName evidence="2">PF03932 family protein CutC</fullName>
    </recommendedName>
</protein>
<gene>
    <name evidence="2" type="primary">cutC</name>
    <name evidence="3" type="ORF">MXMO3_02871</name>
</gene>